<accession>A0AAX6BN32</accession>
<dbReference type="EMBL" id="BSYK01000001">
    <property type="protein sequence ID" value="GMG75110.1"/>
    <property type="molecule type" value="Genomic_DNA"/>
</dbReference>
<proteinExistence type="predicted"/>
<comment type="caution">
    <text evidence="2">The sequence shown here is derived from an EMBL/GenBank/DDBJ whole genome shotgun (WGS) entry which is preliminary data.</text>
</comment>
<keyword evidence="1" id="KW-0812">Transmembrane</keyword>
<evidence type="ECO:0000256" key="1">
    <source>
        <dbReference type="SAM" id="Phobius"/>
    </source>
</evidence>
<sequence length="75" mass="7849">MIKAFSAFLLTTIISFVVMVGALLIWVTIQGNHITDPSLADGLGFAIAYGGIAAIPISLAIGIFGGIIGYLRNRI</sequence>
<organism evidence="2 3">
    <name type="scientific">Priestia megaterium</name>
    <name type="common">Bacillus megaterium</name>
    <dbReference type="NCBI Taxonomy" id="1404"/>
    <lineage>
        <taxon>Bacteria</taxon>
        <taxon>Bacillati</taxon>
        <taxon>Bacillota</taxon>
        <taxon>Bacilli</taxon>
        <taxon>Bacillales</taxon>
        <taxon>Bacillaceae</taxon>
        <taxon>Priestia</taxon>
    </lineage>
</organism>
<evidence type="ECO:0000313" key="3">
    <source>
        <dbReference type="Proteomes" id="UP001165240"/>
    </source>
</evidence>
<feature type="transmembrane region" description="Helical" evidence="1">
    <location>
        <begin position="47"/>
        <end position="71"/>
    </location>
</feature>
<feature type="transmembrane region" description="Helical" evidence="1">
    <location>
        <begin position="7"/>
        <end position="27"/>
    </location>
</feature>
<reference evidence="2" key="1">
    <citation type="journal article" date="2024" name="Appl Microbiol">
        <title>Effect of kuratsuki Bacillus and Priestia on Taste of Sake.</title>
        <authorList>
            <person name="Kobayashi K."/>
            <person name="Nishida H."/>
        </authorList>
    </citation>
    <scope>NUCLEOTIDE SEQUENCE</scope>
    <source>
        <strain evidence="2">B-12</strain>
    </source>
</reference>
<keyword evidence="1" id="KW-0472">Membrane</keyword>
<evidence type="ECO:0000313" key="2">
    <source>
        <dbReference type="EMBL" id="GMG75110.1"/>
    </source>
</evidence>
<evidence type="ECO:0008006" key="4">
    <source>
        <dbReference type="Google" id="ProtNLM"/>
    </source>
</evidence>
<dbReference type="AlphaFoldDB" id="A0AAX6BN32"/>
<dbReference type="RefSeq" id="WP_108674827.1">
    <property type="nucleotide sequence ID" value="NZ_BSYK01000001.1"/>
</dbReference>
<protein>
    <recommendedName>
        <fullName evidence="4">Photosystem II reaction center X protein</fullName>
    </recommendedName>
</protein>
<dbReference type="Proteomes" id="UP001165240">
    <property type="component" value="Unassembled WGS sequence"/>
</dbReference>
<name>A0AAX6BN32_PRIMG</name>
<keyword evidence="1" id="KW-1133">Transmembrane helix</keyword>
<gene>
    <name evidence="2" type="ORF">ShirakiTB12_35780</name>
</gene>